<accession>A0A0M7DI14</accession>
<comment type="similarity">
    <text evidence="1">Belongs to the PrpD family.</text>
</comment>
<protein>
    <submittedName>
        <fullName evidence="5">2-methylcitrate dehydratase</fullName>
        <ecNumber evidence="5">4.2.1.79</ecNumber>
    </submittedName>
</protein>
<name>A0A0M7DI14_9BORD</name>
<dbReference type="PANTHER" id="PTHR16943:SF8">
    <property type="entry name" value="2-METHYLCITRATE DEHYDRATASE"/>
    <property type="match status" value="1"/>
</dbReference>
<dbReference type="Pfam" id="PF19305">
    <property type="entry name" value="MmgE_PrpD_C"/>
    <property type="match status" value="1"/>
</dbReference>
<keyword evidence="5" id="KW-0456">Lyase</keyword>
<proteinExistence type="inferred from homology"/>
<dbReference type="Gene3D" id="1.10.4100.10">
    <property type="entry name" value="2-methylcitrate dehydratase PrpD"/>
    <property type="match status" value="1"/>
</dbReference>
<dbReference type="RefSeq" id="WP_082149589.1">
    <property type="nucleotide sequence ID" value="NZ_CAJGUP010000083.1"/>
</dbReference>
<feature type="chain" id="PRO_5005811065" evidence="2">
    <location>
        <begin position="29"/>
        <end position="504"/>
    </location>
</feature>
<evidence type="ECO:0000256" key="2">
    <source>
        <dbReference type="SAM" id="SignalP"/>
    </source>
</evidence>
<evidence type="ECO:0000313" key="5">
    <source>
        <dbReference type="EMBL" id="CUI52935.1"/>
    </source>
</evidence>
<dbReference type="Gene3D" id="3.30.1330.120">
    <property type="entry name" value="2-methylcitrate dehydratase PrpD"/>
    <property type="match status" value="1"/>
</dbReference>
<evidence type="ECO:0000259" key="3">
    <source>
        <dbReference type="Pfam" id="PF03972"/>
    </source>
</evidence>
<dbReference type="OrthoDB" id="9797528at2"/>
<feature type="signal peptide" evidence="2">
    <location>
        <begin position="1"/>
        <end position="28"/>
    </location>
</feature>
<dbReference type="AlphaFoldDB" id="A0A0M7DI14"/>
<dbReference type="InterPro" id="IPR042188">
    <property type="entry name" value="MmgE/PrpD_sf_2"/>
</dbReference>
<dbReference type="InterPro" id="IPR005656">
    <property type="entry name" value="MmgE_PrpD"/>
</dbReference>
<dbReference type="PROSITE" id="PS51318">
    <property type="entry name" value="TAT"/>
    <property type="match status" value="1"/>
</dbReference>
<dbReference type="SUPFAM" id="SSF103378">
    <property type="entry name" value="2-methylcitrate dehydratase PrpD"/>
    <property type="match status" value="1"/>
</dbReference>
<dbReference type="InterPro" id="IPR045336">
    <property type="entry name" value="MmgE_PrpD_N"/>
</dbReference>
<reference evidence="5 6" key="1">
    <citation type="submission" date="2015-09" db="EMBL/GenBank/DDBJ databases">
        <authorList>
            <person name="Jackson K.R."/>
            <person name="Lunt B.L."/>
            <person name="Fisher J.N.B."/>
            <person name="Gardner A.V."/>
            <person name="Bailey M.E."/>
            <person name="Deus L.M."/>
            <person name="Earl A.S."/>
            <person name="Gibby P.D."/>
            <person name="Hartmann K.A."/>
            <person name="Liu J.E."/>
            <person name="Manci A.M."/>
            <person name="Nielsen D.A."/>
            <person name="Solomon M.B."/>
            <person name="Breakwell D.P."/>
            <person name="Burnett S.H."/>
            <person name="Grose J.H."/>
        </authorList>
    </citation>
    <scope>NUCLEOTIDE SEQUENCE [LARGE SCALE GENOMIC DNA]</scope>
    <source>
        <strain evidence="5 6">2789STDY5608636</strain>
    </source>
</reference>
<dbReference type="PANTHER" id="PTHR16943">
    <property type="entry name" value="2-METHYLCITRATE DEHYDRATASE-RELATED"/>
    <property type="match status" value="1"/>
</dbReference>
<dbReference type="GO" id="GO:0047547">
    <property type="term" value="F:2-methylcitrate dehydratase activity"/>
    <property type="evidence" value="ECO:0007669"/>
    <property type="project" value="UniProtKB-EC"/>
</dbReference>
<dbReference type="EMBL" id="CYTV01000002">
    <property type="protein sequence ID" value="CUI52935.1"/>
    <property type="molecule type" value="Genomic_DNA"/>
</dbReference>
<evidence type="ECO:0000259" key="4">
    <source>
        <dbReference type="Pfam" id="PF19305"/>
    </source>
</evidence>
<dbReference type="InterPro" id="IPR036148">
    <property type="entry name" value="MmgE/PrpD_sf"/>
</dbReference>
<dbReference type="InterPro" id="IPR042183">
    <property type="entry name" value="MmgE/PrpD_sf_1"/>
</dbReference>
<dbReference type="Pfam" id="PF03972">
    <property type="entry name" value="MmgE_PrpD_N"/>
    <property type="match status" value="1"/>
</dbReference>
<gene>
    <name evidence="5" type="primary">prpD_1</name>
    <name evidence="5" type="ORF">ERS370011_00990</name>
</gene>
<feature type="domain" description="MmgE/PrpD N-terminal" evidence="3">
    <location>
        <begin position="47"/>
        <end position="289"/>
    </location>
</feature>
<dbReference type="EC" id="4.2.1.79" evidence="5"/>
<keyword evidence="2" id="KW-0732">Signal</keyword>
<dbReference type="InterPro" id="IPR006311">
    <property type="entry name" value="TAT_signal"/>
</dbReference>
<feature type="domain" description="MmgE/PrpD C-terminal" evidence="4">
    <location>
        <begin position="313"/>
        <end position="471"/>
    </location>
</feature>
<organism evidence="5 6">
    <name type="scientific">Bordetella pseudohinzii</name>
    <dbReference type="NCBI Taxonomy" id="1331258"/>
    <lineage>
        <taxon>Bacteria</taxon>
        <taxon>Pseudomonadati</taxon>
        <taxon>Pseudomonadota</taxon>
        <taxon>Betaproteobacteria</taxon>
        <taxon>Burkholderiales</taxon>
        <taxon>Alcaligenaceae</taxon>
        <taxon>Bordetella</taxon>
    </lineage>
</organism>
<evidence type="ECO:0000256" key="1">
    <source>
        <dbReference type="ARBA" id="ARBA00006174"/>
    </source>
</evidence>
<evidence type="ECO:0000313" key="6">
    <source>
        <dbReference type="Proteomes" id="UP000053096"/>
    </source>
</evidence>
<sequence>MKPFSPTRRRLAQGAILAAGLSLGGARAAGGGPVRDSAASARADAIEDLVDYCLATTYESLPEAIAVIAKQQVLDTIGVALAGYAADGVRQLREFTAAMGGRPESRIWGSPVAVPAHEAARVNGAMAHALDYDDTHEKSYVHPSVITIPAVLAVAEKRPGVTGRDIIVATALGTDLSCRLAMAAQPGVDPFKVGWHNTTVYGYISSALAAGKLLGLSRQQMIDAAGIAYHQAAGNAQAHVDGALTKRMGPGFAGSAGVLAAQLAQSGVSGARQVLEGPIGLYRQYHGGDYDRSRLLDGLGSHFAAADLSFKPYPSCRGSHTAVDAALAIRGQQGFPVSEIAAITIQMGPGEYKLLGTPIEAKRRPRSNVQAQFSNPWIVATTLLDGRLSLADFSPAALDRPEVLALTAKTHTALDASLLAEGGGVGPTRLTVELRDGRRYIQTVRTAKGEPNQPLSVAEFEQKFSDCARSAGLAAGQAAALMSTILGLERLTDARALTRQMIPA</sequence>
<dbReference type="Proteomes" id="UP000053096">
    <property type="component" value="Unassembled WGS sequence"/>
</dbReference>
<dbReference type="InterPro" id="IPR045337">
    <property type="entry name" value="MmgE_PrpD_C"/>
</dbReference>